<dbReference type="AlphaFoldDB" id="A0A3B0XTV5"/>
<sequence>MESTGIKQSILVALSVFLLALLFVTPSYAVPSQRIIISFNTPVTDTHKTEIMQNLNALLSNGYSIAEHSDSTRWIVILTLPLDQQKFIQVQNSLLKNSFVQYVEMDKLQMQKTIIKVQ</sequence>
<proteinExistence type="predicted"/>
<gene>
    <name evidence="1" type="ORF">MNBD_GAMMA09-2819</name>
</gene>
<accession>A0A3B0XTV5</accession>
<dbReference type="EMBL" id="UOFI01000085">
    <property type="protein sequence ID" value="VAW66737.1"/>
    <property type="molecule type" value="Genomic_DNA"/>
</dbReference>
<organism evidence="1">
    <name type="scientific">hydrothermal vent metagenome</name>
    <dbReference type="NCBI Taxonomy" id="652676"/>
    <lineage>
        <taxon>unclassified sequences</taxon>
        <taxon>metagenomes</taxon>
        <taxon>ecological metagenomes</taxon>
    </lineage>
</organism>
<evidence type="ECO:0000313" key="1">
    <source>
        <dbReference type="EMBL" id="VAW66737.1"/>
    </source>
</evidence>
<reference evidence="1" key="1">
    <citation type="submission" date="2018-06" db="EMBL/GenBank/DDBJ databases">
        <authorList>
            <person name="Zhirakovskaya E."/>
        </authorList>
    </citation>
    <scope>NUCLEOTIDE SEQUENCE</scope>
</reference>
<protein>
    <submittedName>
        <fullName evidence="1">Uncharacterized protein</fullName>
    </submittedName>
</protein>
<name>A0A3B0XTV5_9ZZZZ</name>